<dbReference type="RefSeq" id="WP_004380242.1">
    <property type="nucleotide sequence ID" value="NZ_CAURQX010000016.1"/>
</dbReference>
<dbReference type="STRING" id="28136.SAMN02745202_01648"/>
<name>A0A1T4Q085_9BACT</name>
<dbReference type="InterPro" id="IPR020018">
    <property type="entry name" value="Motility-assoc_lipoprot_GldH"/>
</dbReference>
<dbReference type="GeneID" id="95425858"/>
<keyword evidence="1" id="KW-0449">Lipoprotein</keyword>
<dbReference type="EMBL" id="FUXK01000018">
    <property type="protein sequence ID" value="SJZ97230.1"/>
    <property type="molecule type" value="Genomic_DNA"/>
</dbReference>
<dbReference type="AlphaFoldDB" id="A0A1T4Q085"/>
<dbReference type="Pfam" id="PF14109">
    <property type="entry name" value="GldH_lipo"/>
    <property type="match status" value="1"/>
</dbReference>
<proteinExistence type="predicted"/>
<dbReference type="NCBIfam" id="TIGR03511">
    <property type="entry name" value="GldH_lipo"/>
    <property type="match status" value="1"/>
</dbReference>
<protein>
    <submittedName>
        <fullName evidence="1">Gliding motility-associated lipoprotein GldH</fullName>
    </submittedName>
</protein>
<evidence type="ECO:0000313" key="1">
    <source>
        <dbReference type="EMBL" id="SJZ97230.1"/>
    </source>
</evidence>
<accession>A0A1T4Q085</accession>
<sequence length="155" mass="18067">MQRWWIGWALCVAMLCVACSERRVYDRYQHTVLSGWERNDSLKFNDIPRFQQAGCYTLDLGLRVTANYPFTTLTLVVDRMLYPSMAISRDTVTCSLVDRRGRRQGTGGISYFQYQQRLRDVRVKAGDSLVVYVRHYMKREMLPGISDVGILLQQQ</sequence>
<dbReference type="eggNOG" id="ENOG503344Y">
    <property type="taxonomic scope" value="Bacteria"/>
</dbReference>
<evidence type="ECO:0000313" key="2">
    <source>
        <dbReference type="Proteomes" id="UP000190065"/>
    </source>
</evidence>
<reference evidence="1 2" key="1">
    <citation type="submission" date="2017-02" db="EMBL/GenBank/DDBJ databases">
        <authorList>
            <person name="Peterson S.W."/>
        </authorList>
    </citation>
    <scope>NUCLEOTIDE SEQUENCE [LARGE SCALE GENOMIC DNA]</scope>
    <source>
        <strain evidence="1 2">ATCC 43324</strain>
    </source>
</reference>
<gene>
    <name evidence="1" type="ORF">SAMN02745202_01648</name>
</gene>
<organism evidence="1 2">
    <name type="scientific">Segatella oulorum</name>
    <dbReference type="NCBI Taxonomy" id="28136"/>
    <lineage>
        <taxon>Bacteria</taxon>
        <taxon>Pseudomonadati</taxon>
        <taxon>Bacteroidota</taxon>
        <taxon>Bacteroidia</taxon>
        <taxon>Bacteroidales</taxon>
        <taxon>Prevotellaceae</taxon>
        <taxon>Segatella</taxon>
    </lineage>
</organism>
<dbReference type="Proteomes" id="UP000190065">
    <property type="component" value="Unassembled WGS sequence"/>
</dbReference>